<accession>A0A8J8T153</accession>
<dbReference type="EMBL" id="RRYP01011518">
    <property type="protein sequence ID" value="TNV77673.1"/>
    <property type="molecule type" value="Genomic_DNA"/>
</dbReference>
<protein>
    <recommendedName>
        <fullName evidence="1">D-glutamate cyclase-like C-terminal domain-containing protein</fullName>
    </recommendedName>
</protein>
<organism evidence="2 3">
    <name type="scientific">Halteria grandinella</name>
    <dbReference type="NCBI Taxonomy" id="5974"/>
    <lineage>
        <taxon>Eukaryota</taxon>
        <taxon>Sar</taxon>
        <taxon>Alveolata</taxon>
        <taxon>Ciliophora</taxon>
        <taxon>Intramacronucleata</taxon>
        <taxon>Spirotrichea</taxon>
        <taxon>Stichotrichia</taxon>
        <taxon>Sporadotrichida</taxon>
        <taxon>Halteriidae</taxon>
        <taxon>Halteria</taxon>
    </lineage>
</organism>
<evidence type="ECO:0000313" key="2">
    <source>
        <dbReference type="EMBL" id="TNV77673.1"/>
    </source>
</evidence>
<dbReference type="Gene3D" id="3.90.1640.20">
    <property type="entry name" value="TON_0340"/>
    <property type="match status" value="1"/>
</dbReference>
<dbReference type="InterPro" id="IPR025504">
    <property type="entry name" value="GLUCM_C"/>
</dbReference>
<proteinExistence type="predicted"/>
<reference evidence="2" key="1">
    <citation type="submission" date="2019-06" db="EMBL/GenBank/DDBJ databases">
        <authorList>
            <person name="Zheng W."/>
        </authorList>
    </citation>
    <scope>NUCLEOTIDE SEQUENCE</scope>
    <source>
        <strain evidence="2">QDHG01</strain>
    </source>
</reference>
<dbReference type="Pfam" id="PF14336">
    <property type="entry name" value="GLUCM-like_C"/>
    <property type="match status" value="1"/>
</dbReference>
<feature type="domain" description="D-glutamate cyclase-like C-terminal" evidence="1">
    <location>
        <begin position="19"/>
        <end position="344"/>
    </location>
</feature>
<comment type="caution">
    <text evidence="2">The sequence shown here is derived from an EMBL/GenBank/DDBJ whole genome shotgun (WGS) entry which is preliminary data.</text>
</comment>
<dbReference type="PANTHER" id="PTHR32022">
    <property type="entry name" value="D-GLUTAMATE CYCLASE, MITOCHONDRIAL"/>
    <property type="match status" value="1"/>
</dbReference>
<name>A0A8J8T153_HALGN</name>
<dbReference type="OrthoDB" id="10262538at2759"/>
<keyword evidence="3" id="KW-1185">Reference proteome</keyword>
<dbReference type="AlphaFoldDB" id="A0A8J8T153"/>
<evidence type="ECO:0000313" key="3">
    <source>
        <dbReference type="Proteomes" id="UP000785679"/>
    </source>
</evidence>
<dbReference type="PANTHER" id="PTHR32022:SF10">
    <property type="entry name" value="D-GLUTAMATE CYCLASE, MITOCHONDRIAL"/>
    <property type="match status" value="1"/>
</dbReference>
<gene>
    <name evidence="2" type="ORF">FGO68_gene4715</name>
</gene>
<evidence type="ECO:0000259" key="1">
    <source>
        <dbReference type="Pfam" id="PF14336"/>
    </source>
</evidence>
<sequence length="354" mass="38637">MVEQAQDSKSLKAIQEMVAIVQTDIGKRGIKHIFPEDNPKSFQDAALALLKAQKVAILTGFQCLVDSDPHIETDGIAGALVIARALAVLGRHSTILMDSHCETIMKDIIANYFIPELLPFVDLKCFTCGKGTLTPEELHQLQTLSKECDAIVSIERPSVNPTGSYMTMRAIDIIDLTSEFDQHLFPQVGKPKFNPNQALISIGDGGNEVGMGRVIELVQKHITNGEKICANTVCDSLLVSDTSNFGGYALVNAMLIELFSLYKIDQVTFSGLLPPPLANLLESLQNDTSVKDFLHMHLGVTLTQEKLCADLCIKHGIKDGITKRVENTVDGLAFDVIVDIIEGMQKVVDGYDGQ</sequence>
<dbReference type="Proteomes" id="UP000785679">
    <property type="component" value="Unassembled WGS sequence"/>
</dbReference>